<dbReference type="Pfam" id="PF00023">
    <property type="entry name" value="Ank"/>
    <property type="match status" value="1"/>
</dbReference>
<dbReference type="EC" id="3.6.4.13" evidence="1"/>
<dbReference type="InterPro" id="IPR046341">
    <property type="entry name" value="SET_dom_sf"/>
</dbReference>
<keyword evidence="4 10" id="KW-0863">Zinc-finger</keyword>
<dbReference type="InterPro" id="IPR002110">
    <property type="entry name" value="Ankyrin_rpt"/>
</dbReference>
<dbReference type="InterPro" id="IPR001214">
    <property type="entry name" value="SET_dom"/>
</dbReference>
<feature type="region of interest" description="Disordered" evidence="11">
    <location>
        <begin position="517"/>
        <end position="538"/>
    </location>
</feature>
<dbReference type="GO" id="GO:0008270">
    <property type="term" value="F:zinc ion binding"/>
    <property type="evidence" value="ECO:0007669"/>
    <property type="project" value="UniProtKB-KW"/>
</dbReference>
<organism evidence="16 17">
    <name type="scientific">Symbiodinium microadriaticum</name>
    <name type="common">Dinoflagellate</name>
    <name type="synonym">Zooxanthella microadriatica</name>
    <dbReference type="NCBI Taxonomy" id="2951"/>
    <lineage>
        <taxon>Eukaryota</taxon>
        <taxon>Sar</taxon>
        <taxon>Alveolata</taxon>
        <taxon>Dinophyceae</taxon>
        <taxon>Suessiales</taxon>
        <taxon>Symbiodiniaceae</taxon>
        <taxon>Symbiodinium</taxon>
    </lineage>
</organism>
<dbReference type="GO" id="GO:0005524">
    <property type="term" value="F:ATP binding"/>
    <property type="evidence" value="ECO:0007669"/>
    <property type="project" value="UniProtKB-KW"/>
</dbReference>
<dbReference type="SMART" id="SM00490">
    <property type="entry name" value="HELICc"/>
    <property type="match status" value="1"/>
</dbReference>
<evidence type="ECO:0000259" key="12">
    <source>
        <dbReference type="PROSITE" id="PS50280"/>
    </source>
</evidence>
<dbReference type="SUPFAM" id="SSF82199">
    <property type="entry name" value="SET domain"/>
    <property type="match status" value="1"/>
</dbReference>
<dbReference type="GO" id="GO:0003676">
    <property type="term" value="F:nucleic acid binding"/>
    <property type="evidence" value="ECO:0007669"/>
    <property type="project" value="InterPro"/>
</dbReference>
<feature type="domain" description="SET" evidence="12">
    <location>
        <begin position="821"/>
        <end position="988"/>
    </location>
</feature>
<feature type="region of interest" description="Disordered" evidence="11">
    <location>
        <begin position="1246"/>
        <end position="1285"/>
    </location>
</feature>
<dbReference type="InterPro" id="IPR011545">
    <property type="entry name" value="DEAD/DEAH_box_helicase_dom"/>
</dbReference>
<dbReference type="Gene3D" id="1.25.40.20">
    <property type="entry name" value="Ankyrin repeat-containing domain"/>
    <property type="match status" value="1"/>
</dbReference>
<dbReference type="SMART" id="SM00248">
    <property type="entry name" value="ANK"/>
    <property type="match status" value="4"/>
</dbReference>
<dbReference type="SUPFAM" id="SSF48403">
    <property type="entry name" value="Ankyrin repeat"/>
    <property type="match status" value="1"/>
</dbReference>
<dbReference type="InterPro" id="IPR001650">
    <property type="entry name" value="Helicase_C-like"/>
</dbReference>
<dbReference type="Pfam" id="PF00270">
    <property type="entry name" value="DEAD"/>
    <property type="match status" value="1"/>
</dbReference>
<feature type="compositionally biased region" description="Basic and acidic residues" evidence="11">
    <location>
        <begin position="1617"/>
        <end position="1636"/>
    </location>
</feature>
<dbReference type="InterPro" id="IPR036770">
    <property type="entry name" value="Ankyrin_rpt-contain_sf"/>
</dbReference>
<keyword evidence="3" id="KW-0547">Nucleotide-binding</keyword>
<evidence type="ECO:0000313" key="17">
    <source>
        <dbReference type="Proteomes" id="UP000186817"/>
    </source>
</evidence>
<feature type="region of interest" description="Disordered" evidence="11">
    <location>
        <begin position="1039"/>
        <end position="1138"/>
    </location>
</feature>
<comment type="caution">
    <text evidence="16">The sequence shown here is derived from an EMBL/GenBank/DDBJ whole genome shotgun (WGS) entry which is preliminary data.</text>
</comment>
<dbReference type="Gene3D" id="6.10.140.2220">
    <property type="match status" value="1"/>
</dbReference>
<evidence type="ECO:0000256" key="10">
    <source>
        <dbReference type="PROSITE-ProRule" id="PRU00134"/>
    </source>
</evidence>
<feature type="domain" description="Helicase ATP-binding" evidence="14">
    <location>
        <begin position="125"/>
        <end position="313"/>
    </location>
</feature>
<dbReference type="InterPro" id="IPR002893">
    <property type="entry name" value="Znf_MYND"/>
</dbReference>
<feature type="domain" description="Helicase C-terminal" evidence="15">
    <location>
        <begin position="354"/>
        <end position="512"/>
    </location>
</feature>
<dbReference type="PROSITE" id="PS51192">
    <property type="entry name" value="HELICASE_ATP_BIND_1"/>
    <property type="match status" value="1"/>
</dbReference>
<proteinExistence type="predicted"/>
<feature type="region of interest" description="Disordered" evidence="11">
    <location>
        <begin position="1606"/>
        <end position="1687"/>
    </location>
</feature>
<accession>A0A1Q9EDU9</accession>
<dbReference type="Pfam" id="PF01753">
    <property type="entry name" value="zf-MYND"/>
    <property type="match status" value="1"/>
</dbReference>
<evidence type="ECO:0000256" key="8">
    <source>
        <dbReference type="ARBA" id="ARBA00022840"/>
    </source>
</evidence>
<evidence type="ECO:0000256" key="4">
    <source>
        <dbReference type="ARBA" id="ARBA00022771"/>
    </source>
</evidence>
<reference evidence="16 17" key="1">
    <citation type="submission" date="2016-02" db="EMBL/GenBank/DDBJ databases">
        <title>Genome analysis of coral dinoflagellate symbionts highlights evolutionary adaptations to a symbiotic lifestyle.</title>
        <authorList>
            <person name="Aranda M."/>
            <person name="Li Y."/>
            <person name="Liew Y.J."/>
            <person name="Baumgarten S."/>
            <person name="Simakov O."/>
            <person name="Wilson M."/>
            <person name="Piel J."/>
            <person name="Ashoor H."/>
            <person name="Bougouffa S."/>
            <person name="Bajic V.B."/>
            <person name="Ryu T."/>
            <person name="Ravasi T."/>
            <person name="Bayer T."/>
            <person name="Micklem G."/>
            <person name="Kim H."/>
            <person name="Bhak J."/>
            <person name="Lajeunesse T.C."/>
            <person name="Voolstra C.R."/>
        </authorList>
    </citation>
    <scope>NUCLEOTIDE SEQUENCE [LARGE SCALE GENOMIC DNA]</scope>
    <source>
        <strain evidence="16 17">CCMP2467</strain>
    </source>
</reference>
<evidence type="ECO:0000256" key="7">
    <source>
        <dbReference type="ARBA" id="ARBA00022833"/>
    </source>
</evidence>
<dbReference type="Pfam" id="PF00856">
    <property type="entry name" value="SET"/>
    <property type="match status" value="1"/>
</dbReference>
<dbReference type="SMART" id="SM00487">
    <property type="entry name" value="DEXDc"/>
    <property type="match status" value="1"/>
</dbReference>
<dbReference type="Proteomes" id="UP000186817">
    <property type="component" value="Unassembled WGS sequence"/>
</dbReference>
<keyword evidence="7" id="KW-0862">Zinc</keyword>
<dbReference type="Pfam" id="PF12796">
    <property type="entry name" value="Ank_2"/>
    <property type="match status" value="1"/>
</dbReference>
<evidence type="ECO:0000259" key="13">
    <source>
        <dbReference type="PROSITE" id="PS50865"/>
    </source>
</evidence>
<dbReference type="EMBL" id="LSRX01000180">
    <property type="protein sequence ID" value="OLQ05589.1"/>
    <property type="molecule type" value="Genomic_DNA"/>
</dbReference>
<feature type="domain" description="MYND-type" evidence="13">
    <location>
        <begin position="728"/>
        <end position="766"/>
    </location>
</feature>
<keyword evidence="9" id="KW-0040">ANK repeat</keyword>
<evidence type="ECO:0000256" key="11">
    <source>
        <dbReference type="SAM" id="MobiDB-lite"/>
    </source>
</evidence>
<dbReference type="PRINTS" id="PR01415">
    <property type="entry name" value="ANKYRIN"/>
</dbReference>
<evidence type="ECO:0000256" key="9">
    <source>
        <dbReference type="PROSITE-ProRule" id="PRU00023"/>
    </source>
</evidence>
<feature type="region of interest" description="Disordered" evidence="11">
    <location>
        <begin position="1199"/>
        <end position="1229"/>
    </location>
</feature>
<dbReference type="Pfam" id="PF00271">
    <property type="entry name" value="Helicase_C"/>
    <property type="match status" value="1"/>
</dbReference>
<dbReference type="PROSITE" id="PS01360">
    <property type="entry name" value="ZF_MYND_1"/>
    <property type="match status" value="1"/>
</dbReference>
<feature type="region of interest" description="Disordered" evidence="11">
    <location>
        <begin position="1527"/>
        <end position="1546"/>
    </location>
</feature>
<evidence type="ECO:0000256" key="6">
    <source>
        <dbReference type="ARBA" id="ARBA00022806"/>
    </source>
</evidence>
<gene>
    <name evidence="16" type="primary">ddx17</name>
    <name evidence="16" type="ORF">AK812_SmicGene11197</name>
</gene>
<dbReference type="CDD" id="cd20071">
    <property type="entry name" value="SET_SMYD"/>
    <property type="match status" value="1"/>
</dbReference>
<feature type="compositionally biased region" description="Low complexity" evidence="11">
    <location>
        <begin position="1052"/>
        <end position="1081"/>
    </location>
</feature>
<dbReference type="PROSITE" id="PS50865">
    <property type="entry name" value="ZF_MYND_2"/>
    <property type="match status" value="1"/>
</dbReference>
<dbReference type="PROSITE" id="PS50280">
    <property type="entry name" value="SET"/>
    <property type="match status" value="1"/>
</dbReference>
<name>A0A1Q9EDU9_SYMMI</name>
<dbReference type="PROSITE" id="PS50297">
    <property type="entry name" value="ANK_REP_REGION"/>
    <property type="match status" value="2"/>
</dbReference>
<feature type="repeat" description="ANK" evidence="9">
    <location>
        <begin position="1333"/>
        <end position="1365"/>
    </location>
</feature>
<dbReference type="SUPFAM" id="SSF52540">
    <property type="entry name" value="P-loop containing nucleoside triphosphate hydrolases"/>
    <property type="match status" value="1"/>
</dbReference>
<evidence type="ECO:0000256" key="2">
    <source>
        <dbReference type="ARBA" id="ARBA00022723"/>
    </source>
</evidence>
<evidence type="ECO:0000256" key="5">
    <source>
        <dbReference type="ARBA" id="ARBA00022801"/>
    </source>
</evidence>
<evidence type="ECO:0000259" key="14">
    <source>
        <dbReference type="PROSITE" id="PS51192"/>
    </source>
</evidence>
<evidence type="ECO:0000313" key="16">
    <source>
        <dbReference type="EMBL" id="OLQ05589.1"/>
    </source>
</evidence>
<dbReference type="GO" id="GO:0016787">
    <property type="term" value="F:hydrolase activity"/>
    <property type="evidence" value="ECO:0007669"/>
    <property type="project" value="UniProtKB-KW"/>
</dbReference>
<evidence type="ECO:0000259" key="15">
    <source>
        <dbReference type="PROSITE" id="PS51194"/>
    </source>
</evidence>
<dbReference type="InterPro" id="IPR044742">
    <property type="entry name" value="DEAD/DEAH_RhlB"/>
</dbReference>
<feature type="compositionally biased region" description="Low complexity" evidence="11">
    <location>
        <begin position="1203"/>
        <end position="1229"/>
    </location>
</feature>
<keyword evidence="2" id="KW-0479">Metal-binding</keyword>
<dbReference type="CDD" id="cd00268">
    <property type="entry name" value="DEADc"/>
    <property type="match status" value="1"/>
</dbReference>
<dbReference type="SUPFAM" id="SSF144232">
    <property type="entry name" value="HIT/MYND zinc finger-like"/>
    <property type="match status" value="1"/>
</dbReference>
<dbReference type="GO" id="GO:0003724">
    <property type="term" value="F:RNA helicase activity"/>
    <property type="evidence" value="ECO:0007669"/>
    <property type="project" value="UniProtKB-EC"/>
</dbReference>
<dbReference type="InterPro" id="IPR014001">
    <property type="entry name" value="Helicase_ATP-bd"/>
</dbReference>
<sequence length="1687" mass="183232">MVPNGAMAMQKLRASGRWLTQTCRSLSMTQILALLLLVWAAIRARSELMRDLSLVSRRFLGCLGLASSWRTAFQKDAVRNLRAVSTSQGEGKLFSDYGKYLPPWLSSALKQEGFNKMKPIQQEVMPLALAGHDIIATAPTGSGKTLAFLVPGLTHVTEVQRRSRSDSRCGNGPIALVLAPTRELAIQIGSVAEKLTKQGGARKEEVSVAVIYGGTRKMDQLASLRRKGNVQLLVATVGRLLDFMNDVQGINLRRCSFLVLDEGDRMLDEGFEDEVALIGEKAKSDKQVLFFSATWPPSVERAAQRLCRGSAVRRVALELAHVQDDVVPGADDTNVALPPTAIQQMVEVCNRRAKLDILLHHLRAANLQKSMRQGGGKVLVFVQTRAAAEELAILIGGEFGQTCGVMHGLRQQSQRETTLNQFRSGYIRVLITTDVLGRGVDIPDVSLVFIYDFPGDIETYVHRVGRTGRNGQSGRAVSLFEPQNWNAFLARELMEVLDACHQEVPMELCKVAESAGRHNGHGQGLPPVDEQSPPMASDQELHDWHASGKRCWSYSYNGVSESGRIEFRSQGLLRTSWGWGDWKIMPAGPKKHMAVSWSGITDVLELTTPGSFQLVFRNGRSAFAAHAMAPGAVPAGYEQMSLAAQMQAMTTMFQQIHQPKPVGPVAPAPSKPVAPTPSNNVSSLQTVAPFTEQNSDDQCLVVTAQPWNKNNTPCKAPQAMDNPRESVCAGSGCELPGTKQCSRCGVVAYCSAECQRKDWKTHKLVCKKVESPESRIADLLRAGCLFTAGEELAKLEKPSKKLKEEHEDRLIDGIHSEVVEGRLELRPTNTGMGYVAAKDISLGDALFFDTAFSSAPVNGAKEYFCLIAEKAIRKGHRDRRVSARADAQADFYYASVLQLGTKDSHDRATLDDAEVDADMKEQILVCSIAEANCLYCTQEPDQVALFVSAARFNHSCAPNASFDSSRGSLLVKALVAIPAGEEVTVSYLPGELLSEGVGKRRERLLNGRGFHCRCLRCQEESGETSTFIEAAEQFLSRAPVAPKAAPSEQRSAAVPQRHAAVPQQQPQVQQAQQLQRQLHPQTYAAQPQVAKDSRNRQSRAPSGSQRHSKQGLEASAPKTGQDAQVQGRDAVQKAQWKRKRDGPIFPVGSVVQYWSSTKGKWVTTRVKALHLDEHGKVTAYDCSGKPYALATKVRAAPQKLQQKATTGQAPRAAAAAATPKEAGTGPPAAGTAVKAFERKVVPPRVALPTGMAAKMKQKQKDQRGDPNFQDSGGRTPLHAASSNGQDETVDWLLEARAAVNGPDERGQEPLHLAVQAAYMLLMSGADSEKADSSGMTALHWAAFAGHLSCTELLLTSGANVHVRDADGETPLHWASRGHPQVSYALLAFGADAHARDTDGRKPADWARSQGDSALEAVLRAGVPEEMGAQRAWTTQFRKEEQPYRSIALVQAKQPVFKVGDRVWYWSSHQRTWLNTRIKKVNRRKDGAIVSYDCSGKPKADPRKLRPRPSKSAKAKVAANAAVTEANAAPPPAAAGQGDASAAAPEAQALAKPAATEKRFHTGQKVYYLSGQLQKYVVTEVLRVLRSESGKRFYDLSVKKKVPESRIRPIKTKAPAQKAEKPPKSDEPLLFKNDLKRQAPNPSSPSKRQRTGEATEAPPPPPEPDGVGAAAEAPPGPPGPPSPDKGAA</sequence>
<dbReference type="Gene3D" id="3.40.50.300">
    <property type="entry name" value="P-loop containing nucleotide triphosphate hydrolases"/>
    <property type="match status" value="2"/>
</dbReference>
<evidence type="ECO:0000256" key="1">
    <source>
        <dbReference type="ARBA" id="ARBA00012552"/>
    </source>
</evidence>
<evidence type="ECO:0000256" key="3">
    <source>
        <dbReference type="ARBA" id="ARBA00022741"/>
    </source>
</evidence>
<dbReference type="PROSITE" id="PS50088">
    <property type="entry name" value="ANK_REPEAT"/>
    <property type="match status" value="2"/>
</dbReference>
<dbReference type="Gene3D" id="2.170.270.10">
    <property type="entry name" value="SET domain"/>
    <property type="match status" value="1"/>
</dbReference>
<protein>
    <recommendedName>
        <fullName evidence="1">RNA helicase</fullName>
        <ecNumber evidence="1">3.6.4.13</ecNumber>
    </recommendedName>
</protein>
<dbReference type="OrthoDB" id="408298at2759"/>
<dbReference type="InterPro" id="IPR027417">
    <property type="entry name" value="P-loop_NTPase"/>
</dbReference>
<dbReference type="CDD" id="cd18787">
    <property type="entry name" value="SF2_C_DEAD"/>
    <property type="match status" value="1"/>
</dbReference>
<dbReference type="PROSITE" id="PS51194">
    <property type="entry name" value="HELICASE_CTER"/>
    <property type="match status" value="1"/>
</dbReference>
<keyword evidence="6 16" id="KW-0347">Helicase</keyword>
<keyword evidence="8" id="KW-0067">ATP-binding</keyword>
<dbReference type="PANTHER" id="PTHR47958">
    <property type="entry name" value="ATP-DEPENDENT RNA HELICASE DBP3"/>
    <property type="match status" value="1"/>
</dbReference>
<feature type="repeat" description="ANK" evidence="9">
    <location>
        <begin position="1272"/>
        <end position="1304"/>
    </location>
</feature>
<feature type="compositionally biased region" description="Pro residues" evidence="11">
    <location>
        <begin position="1673"/>
        <end position="1687"/>
    </location>
</feature>
<keyword evidence="17" id="KW-1185">Reference proteome</keyword>
<keyword evidence="5" id="KW-0378">Hydrolase</keyword>